<dbReference type="PROSITE" id="PS51257">
    <property type="entry name" value="PROKAR_LIPOPROTEIN"/>
    <property type="match status" value="1"/>
</dbReference>
<keyword evidence="3" id="KW-0732">Signal</keyword>
<keyword evidence="2" id="KW-0812">Transmembrane</keyword>
<name>A0A690LM81_CAMCO</name>
<comment type="caution">
    <text evidence="4">The sequence shown here is derived from an EMBL/GenBank/DDBJ whole genome shotgun (WGS) entry which is preliminary data.</text>
</comment>
<gene>
    <name evidence="4" type="ORF">BZ274_05975</name>
</gene>
<proteinExistence type="predicted"/>
<evidence type="ECO:0008006" key="6">
    <source>
        <dbReference type="Google" id="ProtNLM"/>
    </source>
</evidence>
<protein>
    <recommendedName>
        <fullName evidence="6">Lipoprotein</fullName>
    </recommendedName>
</protein>
<sequence>MKKIVASLICILFLGGCSNKTAGMVAIGVIHSPQIVALGAVMVVTSPFWILEKIEENSRKAKERIEKDSSLSVPFYKLVDLCNPKFNLEPKITDEFLEEIKHELSYFKEREKYFLQILNKLNDEKSEEYKKFTQEYEKNSQKYILAYKKVFASENDAWFNEMDKKRLYAFYKSYEYYPFIENAKTLNENKVFAVSDREFDDFYFDDEFLVKSENEVLEKLGQEHIKEYKKFKEKIFKDSKKVNQNEIALNDFMIFFQIENEKFKPILGYVSYKLVNDPEIHCTFINGKM</sequence>
<feature type="signal peptide" evidence="3">
    <location>
        <begin position="1"/>
        <end position="22"/>
    </location>
</feature>
<dbReference type="AlphaFoldDB" id="A0A690LM81"/>
<evidence type="ECO:0000256" key="1">
    <source>
        <dbReference type="SAM" id="Coils"/>
    </source>
</evidence>
<evidence type="ECO:0000256" key="2">
    <source>
        <dbReference type="SAM" id="Phobius"/>
    </source>
</evidence>
<feature type="chain" id="PRO_5035218592" description="Lipoprotein" evidence="3">
    <location>
        <begin position="23"/>
        <end position="289"/>
    </location>
</feature>
<feature type="transmembrane region" description="Helical" evidence="2">
    <location>
        <begin position="35"/>
        <end position="51"/>
    </location>
</feature>
<evidence type="ECO:0000313" key="5">
    <source>
        <dbReference type="Proteomes" id="UP000382436"/>
    </source>
</evidence>
<feature type="coiled-coil region" evidence="1">
    <location>
        <begin position="115"/>
        <end position="142"/>
    </location>
</feature>
<keyword evidence="1" id="KW-0175">Coiled coil</keyword>
<evidence type="ECO:0000256" key="3">
    <source>
        <dbReference type="SAM" id="SignalP"/>
    </source>
</evidence>
<evidence type="ECO:0000313" key="4">
    <source>
        <dbReference type="EMBL" id="EAJ9197722.1"/>
    </source>
</evidence>
<organism evidence="4 5">
    <name type="scientific">Campylobacter coli</name>
    <dbReference type="NCBI Taxonomy" id="195"/>
    <lineage>
        <taxon>Bacteria</taxon>
        <taxon>Pseudomonadati</taxon>
        <taxon>Campylobacterota</taxon>
        <taxon>Epsilonproteobacteria</taxon>
        <taxon>Campylobacterales</taxon>
        <taxon>Campylobacteraceae</taxon>
        <taxon>Campylobacter</taxon>
    </lineage>
</organism>
<reference evidence="4 5" key="1">
    <citation type="submission" date="2018-05" db="EMBL/GenBank/DDBJ databases">
        <authorList>
            <consortium name="PulseNet: The National Subtyping Network for Foodborne Disease Surveillance"/>
            <person name="Tarr C.L."/>
            <person name="Trees E."/>
            <person name="Katz L.S."/>
            <person name="Carleton-Romer H.A."/>
            <person name="Stroika S."/>
            <person name="Kucerova Z."/>
            <person name="Roache K.F."/>
            <person name="Sabol A.L."/>
            <person name="Besser J."/>
            <person name="Gerner-Smidt P."/>
        </authorList>
    </citation>
    <scope>NUCLEOTIDE SEQUENCE [LARGE SCALE GENOMIC DNA]</scope>
    <source>
        <strain evidence="4 5">PNUSAC001435</strain>
    </source>
</reference>
<keyword evidence="2" id="KW-0472">Membrane</keyword>
<accession>A0A690LM81</accession>
<dbReference type="Proteomes" id="UP000382436">
    <property type="component" value="Unassembled WGS sequence"/>
</dbReference>
<keyword evidence="2" id="KW-1133">Transmembrane helix</keyword>
<dbReference type="EMBL" id="AACBVJ010000010">
    <property type="protein sequence ID" value="EAJ9197722.1"/>
    <property type="molecule type" value="Genomic_DNA"/>
</dbReference>